<dbReference type="InterPro" id="IPR028082">
    <property type="entry name" value="Peripla_BP_I"/>
</dbReference>
<comment type="caution">
    <text evidence="5">The sequence shown here is derived from an EMBL/GenBank/DDBJ whole genome shotgun (WGS) entry which is preliminary data.</text>
</comment>
<dbReference type="GO" id="GO:0003677">
    <property type="term" value="F:DNA binding"/>
    <property type="evidence" value="ECO:0007669"/>
    <property type="project" value="UniProtKB-KW"/>
</dbReference>
<dbReference type="InterPro" id="IPR046335">
    <property type="entry name" value="LacI/GalR-like_sensor"/>
</dbReference>
<sequence>MSPRRVTIVDIARELGISKSTVANVLNGTGRFSAETDSQVHGAAQRLGYVSNRAARSLRASRIGAIGLYVPRSVRNLSFYMEFAFGAATGAERSGADLMLFSPEPRGPRGFQVDGALVIDPEPADPMVQALLDAGVTVVSVGEFHGAGRERIAGTLQARHRDLQREVFQDLLRRGRRTPVFLGIDHHHAPSWGLDTAENYRQWCREAGLESVLYELPLDLEQDGLDRLLDRIVETPGADAFICAGQGYTRPVLERLLAAGRTPGSDVDLASLAASHDESESGELAAIDLKPHAYGMAAVALLGDLLDGVQAPVHRWFDDAEYRPPST</sequence>
<proteinExistence type="predicted"/>
<keyword evidence="6" id="KW-1185">Reference proteome</keyword>
<name>A0ABT9IJB1_9MICC</name>
<dbReference type="PANTHER" id="PTHR30146">
    <property type="entry name" value="LACI-RELATED TRANSCRIPTIONAL REPRESSOR"/>
    <property type="match status" value="1"/>
</dbReference>
<keyword evidence="2 5" id="KW-0238">DNA-binding</keyword>
<evidence type="ECO:0000259" key="4">
    <source>
        <dbReference type="PROSITE" id="PS50932"/>
    </source>
</evidence>
<dbReference type="CDD" id="cd01392">
    <property type="entry name" value="HTH_LacI"/>
    <property type="match status" value="1"/>
</dbReference>
<keyword evidence="1" id="KW-0805">Transcription regulation</keyword>
<dbReference type="EMBL" id="JAVALS010000001">
    <property type="protein sequence ID" value="MDP5225686.1"/>
    <property type="molecule type" value="Genomic_DNA"/>
</dbReference>
<evidence type="ECO:0000256" key="2">
    <source>
        <dbReference type="ARBA" id="ARBA00023125"/>
    </source>
</evidence>
<dbReference type="RefSeq" id="WP_305994728.1">
    <property type="nucleotide sequence ID" value="NZ_JAVALS010000001.1"/>
</dbReference>
<dbReference type="InterPro" id="IPR000843">
    <property type="entry name" value="HTH_LacI"/>
</dbReference>
<dbReference type="Pfam" id="PF13377">
    <property type="entry name" value="Peripla_BP_3"/>
    <property type="match status" value="1"/>
</dbReference>
<evidence type="ECO:0000256" key="3">
    <source>
        <dbReference type="ARBA" id="ARBA00023163"/>
    </source>
</evidence>
<keyword evidence="3" id="KW-0804">Transcription</keyword>
<feature type="domain" description="HTH lacI-type" evidence="4">
    <location>
        <begin position="6"/>
        <end position="60"/>
    </location>
</feature>
<dbReference type="PROSITE" id="PS50932">
    <property type="entry name" value="HTH_LACI_2"/>
    <property type="match status" value="1"/>
</dbReference>
<dbReference type="SMART" id="SM00354">
    <property type="entry name" value="HTH_LACI"/>
    <property type="match status" value="1"/>
</dbReference>
<dbReference type="Pfam" id="PF00356">
    <property type="entry name" value="LacI"/>
    <property type="match status" value="1"/>
</dbReference>
<gene>
    <name evidence="5" type="ORF">Q9R02_00765</name>
</gene>
<accession>A0ABT9IJB1</accession>
<dbReference type="PANTHER" id="PTHR30146:SF109">
    <property type="entry name" value="HTH-TYPE TRANSCRIPTIONAL REGULATOR GALS"/>
    <property type="match status" value="1"/>
</dbReference>
<organism evidence="5 6">
    <name type="scientific">Arthrobacter horti</name>
    <dbReference type="NCBI Taxonomy" id="3068273"/>
    <lineage>
        <taxon>Bacteria</taxon>
        <taxon>Bacillati</taxon>
        <taxon>Actinomycetota</taxon>
        <taxon>Actinomycetes</taxon>
        <taxon>Micrococcales</taxon>
        <taxon>Micrococcaceae</taxon>
        <taxon>Arthrobacter</taxon>
    </lineage>
</organism>
<dbReference type="Gene3D" id="3.40.50.2300">
    <property type="match status" value="2"/>
</dbReference>
<dbReference type="InterPro" id="IPR010982">
    <property type="entry name" value="Lambda_DNA-bd_dom_sf"/>
</dbReference>
<dbReference type="Proteomes" id="UP001232725">
    <property type="component" value="Unassembled WGS sequence"/>
</dbReference>
<reference evidence="5 6" key="1">
    <citation type="submission" date="2023-08" db="EMBL/GenBank/DDBJ databases">
        <title>Arthrobacter horti sp. nov., isolated from forest soil.</title>
        <authorList>
            <person name="Park M."/>
        </authorList>
    </citation>
    <scope>NUCLEOTIDE SEQUENCE [LARGE SCALE GENOMIC DNA]</scope>
    <source>
        <strain evidence="5 6">YJM1</strain>
    </source>
</reference>
<evidence type="ECO:0000313" key="6">
    <source>
        <dbReference type="Proteomes" id="UP001232725"/>
    </source>
</evidence>
<evidence type="ECO:0000256" key="1">
    <source>
        <dbReference type="ARBA" id="ARBA00023015"/>
    </source>
</evidence>
<protein>
    <submittedName>
        <fullName evidence="5">LacI family DNA-binding transcriptional regulator</fullName>
    </submittedName>
</protein>
<dbReference type="SUPFAM" id="SSF47413">
    <property type="entry name" value="lambda repressor-like DNA-binding domains"/>
    <property type="match status" value="1"/>
</dbReference>
<dbReference type="Gene3D" id="1.10.260.40">
    <property type="entry name" value="lambda repressor-like DNA-binding domains"/>
    <property type="match status" value="1"/>
</dbReference>
<dbReference type="SUPFAM" id="SSF53822">
    <property type="entry name" value="Periplasmic binding protein-like I"/>
    <property type="match status" value="1"/>
</dbReference>
<evidence type="ECO:0000313" key="5">
    <source>
        <dbReference type="EMBL" id="MDP5225686.1"/>
    </source>
</evidence>